<dbReference type="EMBL" id="BLXT01000429">
    <property type="protein sequence ID" value="GFN76891.1"/>
    <property type="molecule type" value="Genomic_DNA"/>
</dbReference>
<reference evidence="1 2" key="1">
    <citation type="journal article" date="2021" name="Elife">
        <title>Chloroplast acquisition without the gene transfer in kleptoplastic sea slugs, Plakobranchus ocellatus.</title>
        <authorList>
            <person name="Maeda T."/>
            <person name="Takahashi S."/>
            <person name="Yoshida T."/>
            <person name="Shimamura S."/>
            <person name="Takaki Y."/>
            <person name="Nagai Y."/>
            <person name="Toyoda A."/>
            <person name="Suzuki Y."/>
            <person name="Arimoto A."/>
            <person name="Ishii H."/>
            <person name="Satoh N."/>
            <person name="Nishiyama T."/>
            <person name="Hasebe M."/>
            <person name="Maruyama T."/>
            <person name="Minagawa J."/>
            <person name="Obokata J."/>
            <person name="Shigenobu S."/>
        </authorList>
    </citation>
    <scope>NUCLEOTIDE SEQUENCE [LARGE SCALE GENOMIC DNA]</scope>
</reference>
<gene>
    <name evidence="1" type="ORF">PoB_000339700</name>
</gene>
<accession>A0AAV3Y2F3</accession>
<dbReference type="Proteomes" id="UP000735302">
    <property type="component" value="Unassembled WGS sequence"/>
</dbReference>
<dbReference type="AlphaFoldDB" id="A0AAV3Y2F3"/>
<comment type="caution">
    <text evidence="1">The sequence shown here is derived from an EMBL/GenBank/DDBJ whole genome shotgun (WGS) entry which is preliminary data.</text>
</comment>
<name>A0AAV3Y2F3_9GAST</name>
<protein>
    <submittedName>
        <fullName evidence="1">Uncharacterized protein</fullName>
    </submittedName>
</protein>
<organism evidence="1 2">
    <name type="scientific">Plakobranchus ocellatus</name>
    <dbReference type="NCBI Taxonomy" id="259542"/>
    <lineage>
        <taxon>Eukaryota</taxon>
        <taxon>Metazoa</taxon>
        <taxon>Spiralia</taxon>
        <taxon>Lophotrochozoa</taxon>
        <taxon>Mollusca</taxon>
        <taxon>Gastropoda</taxon>
        <taxon>Heterobranchia</taxon>
        <taxon>Euthyneura</taxon>
        <taxon>Panpulmonata</taxon>
        <taxon>Sacoglossa</taxon>
        <taxon>Placobranchoidea</taxon>
        <taxon>Plakobranchidae</taxon>
        <taxon>Plakobranchus</taxon>
    </lineage>
</organism>
<sequence length="88" mass="9722">MLSGKPVLPMHVRLEPLIHILDQLPDDQLYDLFNVTGTSSKLGLLDFLNRTNITVNEADTKPSLMLVSSSTNIATWIGSKERASKRAS</sequence>
<keyword evidence="2" id="KW-1185">Reference proteome</keyword>
<proteinExistence type="predicted"/>
<evidence type="ECO:0000313" key="1">
    <source>
        <dbReference type="EMBL" id="GFN76891.1"/>
    </source>
</evidence>
<evidence type="ECO:0000313" key="2">
    <source>
        <dbReference type="Proteomes" id="UP000735302"/>
    </source>
</evidence>